<evidence type="ECO:0000256" key="1">
    <source>
        <dbReference type="ARBA" id="ARBA00004225"/>
    </source>
</evidence>
<evidence type="ECO:0008006" key="10">
    <source>
        <dbReference type="Google" id="ProtNLM"/>
    </source>
</evidence>
<keyword evidence="3" id="KW-0813">Transport</keyword>
<reference evidence="9" key="1">
    <citation type="submission" date="2021-01" db="EMBL/GenBank/DDBJ databases">
        <authorList>
            <person name="Corre E."/>
            <person name="Pelletier E."/>
            <person name="Niang G."/>
            <person name="Scheremetjew M."/>
            <person name="Finn R."/>
            <person name="Kale V."/>
            <person name="Holt S."/>
            <person name="Cochrane G."/>
            <person name="Meng A."/>
            <person name="Brown T."/>
            <person name="Cohen L."/>
        </authorList>
    </citation>
    <scope>NUCLEOTIDE SEQUENCE</scope>
    <source>
        <strain evidence="9">CCMP441</strain>
    </source>
</reference>
<name>A0A6T8NIL3_HEMAN</name>
<dbReference type="Gene3D" id="1.50.40.10">
    <property type="entry name" value="Mitochondrial carrier domain"/>
    <property type="match status" value="2"/>
</dbReference>
<evidence type="ECO:0000256" key="6">
    <source>
        <dbReference type="ARBA" id="ARBA00022989"/>
    </source>
</evidence>
<keyword evidence="7" id="KW-0496">Mitochondrion</keyword>
<evidence type="ECO:0000256" key="2">
    <source>
        <dbReference type="ARBA" id="ARBA00006375"/>
    </source>
</evidence>
<dbReference type="SUPFAM" id="SSF103506">
    <property type="entry name" value="Mitochondrial carrier"/>
    <property type="match status" value="1"/>
</dbReference>
<organism evidence="9">
    <name type="scientific">Hemiselmis andersenii</name>
    <name type="common">Cryptophyte alga</name>
    <dbReference type="NCBI Taxonomy" id="464988"/>
    <lineage>
        <taxon>Eukaryota</taxon>
        <taxon>Cryptophyceae</taxon>
        <taxon>Cryptomonadales</taxon>
        <taxon>Hemiselmidaceae</taxon>
        <taxon>Hemiselmis</taxon>
    </lineage>
</organism>
<evidence type="ECO:0000313" key="9">
    <source>
        <dbReference type="EMBL" id="CAD8751402.1"/>
    </source>
</evidence>
<dbReference type="InterPro" id="IPR023395">
    <property type="entry name" value="MCP_dom_sf"/>
</dbReference>
<gene>
    <name evidence="9" type="ORF">HAND1043_LOCUS17908</name>
</gene>
<comment type="subcellular location">
    <subcellularLocation>
        <location evidence="1">Mitochondrion membrane</location>
        <topology evidence="1">Multi-pass membrane protein</topology>
    </subcellularLocation>
</comment>
<dbReference type="AlphaFoldDB" id="A0A6T8NIL3"/>
<dbReference type="GO" id="GO:1990575">
    <property type="term" value="P:mitochondrial L-ornithine transmembrane transport"/>
    <property type="evidence" value="ECO:0007669"/>
    <property type="project" value="TreeGrafter"/>
</dbReference>
<keyword evidence="5" id="KW-0677">Repeat</keyword>
<sequence>MASAGSIEHLSAAAAAHRAETRGEAAASPDDPTVKDGMASGALRGAIRTVLVLKVKSLIKVSALKAWRPGNKGSLFLLKKSARTRGVSLQHRARDILKNEGLVGIIQRTAPALATNLLASTTLFGVYSLLHADNTFKKPQGDDISPPTTLTFIRASAAGGAAGAAHAVVTAPSEVFLQWVQQRNMPVSQRKLLPKIDPSLLRPRAIARDAVGFGVFFGVFESVKRGLASPIRALLDSLSPEPSNLKTIAAVSSTSLASGGAAGVAYTFMTFPSEYASSVKPKKSVARHLQLLRAFSSRHFVKAFGRAAVGGFVPNAASFVALDLLAMSLDD</sequence>
<comment type="similarity">
    <text evidence="2">Belongs to the mitochondrial carrier (TC 2.A.29) family.</text>
</comment>
<keyword evidence="8" id="KW-0472">Membrane</keyword>
<evidence type="ECO:0000256" key="4">
    <source>
        <dbReference type="ARBA" id="ARBA00022692"/>
    </source>
</evidence>
<keyword evidence="6" id="KW-1133">Transmembrane helix</keyword>
<dbReference type="PANTHER" id="PTHR45624">
    <property type="entry name" value="MITOCHONDRIAL BASIC AMINO ACIDS TRANSPORTER-RELATED"/>
    <property type="match status" value="1"/>
</dbReference>
<proteinExistence type="inferred from homology"/>
<evidence type="ECO:0000256" key="8">
    <source>
        <dbReference type="ARBA" id="ARBA00023136"/>
    </source>
</evidence>
<keyword evidence="4" id="KW-0812">Transmembrane</keyword>
<evidence type="ECO:0000256" key="3">
    <source>
        <dbReference type="ARBA" id="ARBA00022448"/>
    </source>
</evidence>
<evidence type="ECO:0000256" key="5">
    <source>
        <dbReference type="ARBA" id="ARBA00022737"/>
    </source>
</evidence>
<dbReference type="GO" id="GO:0005289">
    <property type="term" value="F:high-affinity L-arginine transmembrane transporter activity"/>
    <property type="evidence" value="ECO:0007669"/>
    <property type="project" value="TreeGrafter"/>
</dbReference>
<dbReference type="EMBL" id="HBFK01029411">
    <property type="protein sequence ID" value="CAD8751402.1"/>
    <property type="molecule type" value="Transcribed_RNA"/>
</dbReference>
<accession>A0A6T8NIL3</accession>
<dbReference type="GO" id="GO:0031966">
    <property type="term" value="C:mitochondrial membrane"/>
    <property type="evidence" value="ECO:0007669"/>
    <property type="project" value="UniProtKB-SubCell"/>
</dbReference>
<dbReference type="PANTHER" id="PTHR45624:SF61">
    <property type="entry name" value="MITOCHONDRIAL BASIC AMINO ACIDS TRANSPORTER"/>
    <property type="match status" value="1"/>
</dbReference>
<evidence type="ECO:0000256" key="7">
    <source>
        <dbReference type="ARBA" id="ARBA00023128"/>
    </source>
</evidence>
<protein>
    <recommendedName>
        <fullName evidence="10">ADP,ATP carrier protein</fullName>
    </recommendedName>
</protein>
<dbReference type="InterPro" id="IPR050567">
    <property type="entry name" value="Mitochondrial_Carrier"/>
</dbReference>